<organism evidence="2 3">
    <name type="scientific">Parafannyhessea umbonata</name>
    <dbReference type="NCBI Taxonomy" id="604330"/>
    <lineage>
        <taxon>Bacteria</taxon>
        <taxon>Bacillati</taxon>
        <taxon>Actinomycetota</taxon>
        <taxon>Coriobacteriia</taxon>
        <taxon>Coriobacteriales</taxon>
        <taxon>Atopobiaceae</taxon>
        <taxon>Parafannyhessea</taxon>
    </lineage>
</organism>
<feature type="region of interest" description="Disordered" evidence="1">
    <location>
        <begin position="1"/>
        <end position="39"/>
    </location>
</feature>
<accession>A0A1H6HYY8</accession>
<feature type="region of interest" description="Disordered" evidence="1">
    <location>
        <begin position="75"/>
        <end position="96"/>
    </location>
</feature>
<dbReference type="Pfam" id="PF12639">
    <property type="entry name" value="Colicin-DNase"/>
    <property type="match status" value="1"/>
</dbReference>
<dbReference type="RefSeq" id="WP_078686532.1">
    <property type="nucleotide sequence ID" value="NZ_FNWT01000001.1"/>
</dbReference>
<evidence type="ECO:0000313" key="2">
    <source>
        <dbReference type="EMBL" id="SEH39404.1"/>
    </source>
</evidence>
<proteinExistence type="predicted"/>
<evidence type="ECO:0000313" key="3">
    <source>
        <dbReference type="Proteomes" id="UP000199135"/>
    </source>
</evidence>
<gene>
    <name evidence="2" type="ORF">SAMN05216447_101310</name>
</gene>
<sequence length="222" mass="24914">MIPHVHFETGGETESSILGDGPERTSIDPDKLAEPSENGWAETASAAYDYVEADRVAEPYLTTYKERLDHCPKDLFEDPGLRGESLARPDMTTEKGRKAAEKLAEYGQDGIMYGDALADFEPVSECTVQIGDMTSNRARNFDQADILCAEKWNAEKRDGRSDWTDDDVKQWRKDNGYSWHECADMETMNLVSKDIHEYFTHSGGVAECKRREGIIGNGGFDE</sequence>
<evidence type="ECO:0000256" key="1">
    <source>
        <dbReference type="SAM" id="MobiDB-lite"/>
    </source>
</evidence>
<name>A0A1H6HYY8_9ACTN</name>
<dbReference type="EMBL" id="FNWT01000001">
    <property type="protein sequence ID" value="SEH39404.1"/>
    <property type="molecule type" value="Genomic_DNA"/>
</dbReference>
<keyword evidence="3" id="KW-1185">Reference proteome</keyword>
<feature type="compositionally biased region" description="Basic and acidic residues" evidence="1">
    <location>
        <begin position="21"/>
        <end position="34"/>
    </location>
</feature>
<reference evidence="2 3" key="1">
    <citation type="submission" date="2016-10" db="EMBL/GenBank/DDBJ databases">
        <authorList>
            <person name="Varghese N."/>
            <person name="Submissions S."/>
        </authorList>
    </citation>
    <scope>NUCLEOTIDE SEQUENCE [LARGE SCALE GENOMIC DNA]</scope>
    <source>
        <strain evidence="2 3">WCP15</strain>
    </source>
</reference>
<comment type="caution">
    <text evidence="2">The sequence shown here is derived from an EMBL/GenBank/DDBJ whole genome shotgun (WGS) entry which is preliminary data.</text>
</comment>
<protein>
    <submittedName>
        <fullName evidence="2">A nuclease of the HNH/ENDO VII superfamily with conserved WHH</fullName>
    </submittedName>
</protein>
<dbReference type="Proteomes" id="UP000199135">
    <property type="component" value="Unassembled WGS sequence"/>
</dbReference>